<protein>
    <submittedName>
        <fullName evidence="1">Uncharacterized protein</fullName>
    </submittedName>
</protein>
<sequence>MAIYPRIDAGRKNIGFPLGVPSCPPRLYAEIACLEHGTITTSVSGVHGFLQYTTNDDYSRDKGSRCDGYALSGLVSLTSEKSF</sequence>
<gene>
    <name evidence="1" type="ORF">HZH66_006867</name>
</gene>
<keyword evidence="2" id="KW-1185">Reference proteome</keyword>
<proteinExistence type="predicted"/>
<name>A0A834N6T2_VESVU</name>
<dbReference type="AlphaFoldDB" id="A0A834N6T2"/>
<dbReference type="Proteomes" id="UP000614350">
    <property type="component" value="Unassembled WGS sequence"/>
</dbReference>
<evidence type="ECO:0000313" key="2">
    <source>
        <dbReference type="Proteomes" id="UP000614350"/>
    </source>
</evidence>
<evidence type="ECO:0000313" key="1">
    <source>
        <dbReference type="EMBL" id="KAF7398970.1"/>
    </source>
</evidence>
<reference evidence="1" key="1">
    <citation type="journal article" date="2020" name="G3 (Bethesda)">
        <title>High-Quality Assemblies for Three Invasive Social Wasps from the &lt;i&gt;Vespula&lt;/i&gt; Genus.</title>
        <authorList>
            <person name="Harrop T.W.R."/>
            <person name="Guhlin J."/>
            <person name="McLaughlin G.M."/>
            <person name="Permina E."/>
            <person name="Stockwell P."/>
            <person name="Gilligan J."/>
            <person name="Le Lec M.F."/>
            <person name="Gruber M.A.M."/>
            <person name="Quinn O."/>
            <person name="Lovegrove M."/>
            <person name="Duncan E.J."/>
            <person name="Remnant E.J."/>
            <person name="Van Eeckhoven J."/>
            <person name="Graham B."/>
            <person name="Knapp R.A."/>
            <person name="Langford K.W."/>
            <person name="Kronenberg Z."/>
            <person name="Press M.O."/>
            <person name="Eacker S.M."/>
            <person name="Wilson-Rankin E.E."/>
            <person name="Purcell J."/>
            <person name="Lester P.J."/>
            <person name="Dearden P.K."/>
        </authorList>
    </citation>
    <scope>NUCLEOTIDE SEQUENCE</scope>
    <source>
        <strain evidence="1">Marl-1</strain>
    </source>
</reference>
<organism evidence="1 2">
    <name type="scientific">Vespula vulgaris</name>
    <name type="common">Yellow jacket</name>
    <name type="synonym">Wasp</name>
    <dbReference type="NCBI Taxonomy" id="7454"/>
    <lineage>
        <taxon>Eukaryota</taxon>
        <taxon>Metazoa</taxon>
        <taxon>Ecdysozoa</taxon>
        <taxon>Arthropoda</taxon>
        <taxon>Hexapoda</taxon>
        <taxon>Insecta</taxon>
        <taxon>Pterygota</taxon>
        <taxon>Neoptera</taxon>
        <taxon>Endopterygota</taxon>
        <taxon>Hymenoptera</taxon>
        <taxon>Apocrita</taxon>
        <taxon>Aculeata</taxon>
        <taxon>Vespoidea</taxon>
        <taxon>Vespidae</taxon>
        <taxon>Vespinae</taxon>
        <taxon>Vespula</taxon>
    </lineage>
</organism>
<accession>A0A834N6T2</accession>
<dbReference type="EMBL" id="JACSEA010000006">
    <property type="protein sequence ID" value="KAF7398970.1"/>
    <property type="molecule type" value="Genomic_DNA"/>
</dbReference>
<comment type="caution">
    <text evidence="1">The sequence shown here is derived from an EMBL/GenBank/DDBJ whole genome shotgun (WGS) entry which is preliminary data.</text>
</comment>